<evidence type="ECO:0000313" key="2">
    <source>
        <dbReference type="Proteomes" id="UP000681967"/>
    </source>
</evidence>
<gene>
    <name evidence="1" type="ORF">BYL167_LOCUS74049</name>
</gene>
<dbReference type="AlphaFoldDB" id="A0A8S3GAK1"/>
<evidence type="ECO:0000313" key="1">
    <source>
        <dbReference type="EMBL" id="CAF5158912.1"/>
    </source>
</evidence>
<organism evidence="1 2">
    <name type="scientific">Rotaria magnacalcarata</name>
    <dbReference type="NCBI Taxonomy" id="392030"/>
    <lineage>
        <taxon>Eukaryota</taxon>
        <taxon>Metazoa</taxon>
        <taxon>Spiralia</taxon>
        <taxon>Gnathifera</taxon>
        <taxon>Rotifera</taxon>
        <taxon>Eurotatoria</taxon>
        <taxon>Bdelloidea</taxon>
        <taxon>Philodinida</taxon>
        <taxon>Philodinidae</taxon>
        <taxon>Rotaria</taxon>
    </lineage>
</organism>
<protein>
    <submittedName>
        <fullName evidence="1">Uncharacterized protein</fullName>
    </submittedName>
</protein>
<feature type="non-terminal residue" evidence="1">
    <location>
        <position position="45"/>
    </location>
</feature>
<proteinExistence type="predicted"/>
<comment type="caution">
    <text evidence="1">The sequence shown here is derived from an EMBL/GenBank/DDBJ whole genome shotgun (WGS) entry which is preliminary data.</text>
</comment>
<sequence length="45" mass="4715">MAAAFIPISFGWAAGDVSLGAYIQSSLMNVEFNDNHISPLGAVMT</sequence>
<name>A0A8S3GAK1_9BILA</name>
<accession>A0A8S3GAK1</accession>
<dbReference type="EMBL" id="CAJOBH010263919">
    <property type="protein sequence ID" value="CAF5158912.1"/>
    <property type="molecule type" value="Genomic_DNA"/>
</dbReference>
<dbReference type="Proteomes" id="UP000681967">
    <property type="component" value="Unassembled WGS sequence"/>
</dbReference>
<reference evidence="1" key="1">
    <citation type="submission" date="2021-02" db="EMBL/GenBank/DDBJ databases">
        <authorList>
            <person name="Nowell W R."/>
        </authorList>
    </citation>
    <scope>NUCLEOTIDE SEQUENCE</scope>
</reference>